<reference evidence="3 4" key="1">
    <citation type="submission" date="2019-02" db="EMBL/GenBank/DDBJ databases">
        <title>Genomic Encyclopedia of Type Strains, Phase IV (KMG-IV): sequencing the most valuable type-strain genomes for metagenomic binning, comparative biology and taxonomic classification.</title>
        <authorList>
            <person name="Goeker M."/>
        </authorList>
    </citation>
    <scope>NUCLEOTIDE SEQUENCE [LARGE SCALE GENOMIC DNA]</scope>
    <source>
        <strain evidence="3 4">DSM 43045</strain>
    </source>
</reference>
<dbReference type="AlphaFoldDB" id="A0A4Q7MHH6"/>
<keyword evidence="1" id="KW-0472">Membrane</keyword>
<gene>
    <name evidence="3" type="ORF">EV187_1901</name>
</gene>
<accession>A0A4Q7MHH6</accession>
<protein>
    <recommendedName>
        <fullName evidence="2">PH domain-containing protein</fullName>
    </recommendedName>
</protein>
<keyword evidence="4" id="KW-1185">Reference proteome</keyword>
<organism evidence="3 4">
    <name type="scientific">Agromyces ramosus</name>
    <dbReference type="NCBI Taxonomy" id="33879"/>
    <lineage>
        <taxon>Bacteria</taxon>
        <taxon>Bacillati</taxon>
        <taxon>Actinomycetota</taxon>
        <taxon>Actinomycetes</taxon>
        <taxon>Micrococcales</taxon>
        <taxon>Microbacteriaceae</taxon>
        <taxon>Agromyces</taxon>
    </lineage>
</organism>
<evidence type="ECO:0000256" key="1">
    <source>
        <dbReference type="SAM" id="Phobius"/>
    </source>
</evidence>
<evidence type="ECO:0000313" key="4">
    <source>
        <dbReference type="Proteomes" id="UP000293289"/>
    </source>
</evidence>
<name>A0A4Q7MHH6_9MICO</name>
<evidence type="ECO:0000313" key="3">
    <source>
        <dbReference type="EMBL" id="RZS66182.1"/>
    </source>
</evidence>
<feature type="transmembrane region" description="Helical" evidence="1">
    <location>
        <begin position="6"/>
        <end position="25"/>
    </location>
</feature>
<keyword evidence="1" id="KW-0812">Transmembrane</keyword>
<sequence>MDKWAGALVAIVIIGLAAWLMVRSWKRRTVRDERITPYPLPASLGPSILETEVLYVATTPTGEPLERLAVHGLAFRGAARIEVAPEGMVLRVAGEPASFLPADRIVSAGEASYAIDRGVEPEGLVVVTWIANLADPEQAAPNVDSYLRARYPGDSARIIAAITDIAAARTAPRPEQESEASDD</sequence>
<evidence type="ECO:0000259" key="2">
    <source>
        <dbReference type="Pfam" id="PF25362"/>
    </source>
</evidence>
<feature type="domain" description="PH" evidence="2">
    <location>
        <begin position="40"/>
        <end position="161"/>
    </location>
</feature>
<dbReference type="InterPro" id="IPR057446">
    <property type="entry name" value="PH_bac"/>
</dbReference>
<dbReference type="EMBL" id="SGWY01000002">
    <property type="protein sequence ID" value="RZS66182.1"/>
    <property type="molecule type" value="Genomic_DNA"/>
</dbReference>
<dbReference type="Pfam" id="PF25362">
    <property type="entry name" value="bPH_11"/>
    <property type="match status" value="1"/>
</dbReference>
<dbReference type="RefSeq" id="WP_130352795.1">
    <property type="nucleotide sequence ID" value="NZ_SGWY01000002.1"/>
</dbReference>
<comment type="caution">
    <text evidence="3">The sequence shown here is derived from an EMBL/GenBank/DDBJ whole genome shotgun (WGS) entry which is preliminary data.</text>
</comment>
<keyword evidence="1" id="KW-1133">Transmembrane helix</keyword>
<dbReference type="OrthoDB" id="3826692at2"/>
<proteinExistence type="predicted"/>
<dbReference type="Proteomes" id="UP000293289">
    <property type="component" value="Unassembled WGS sequence"/>
</dbReference>